<dbReference type="EMBL" id="JAUEPL010000015">
    <property type="protein sequence ID" value="MDN3294900.1"/>
    <property type="molecule type" value="Genomic_DNA"/>
</dbReference>
<dbReference type="RefSeq" id="WP_290111940.1">
    <property type="nucleotide sequence ID" value="NZ_JAUEPL010000015.1"/>
</dbReference>
<keyword evidence="2" id="KW-1185">Reference proteome</keyword>
<reference evidence="1" key="1">
    <citation type="submission" date="2023-06" db="EMBL/GenBank/DDBJ databases">
        <title>WGS-Sequencing of Streptomyces ficellus isolate 21 collected from sand in Gara Djebilet Iron Mine in Algeria.</title>
        <authorList>
            <person name="Zegers G.P."/>
            <person name="Gomez A."/>
            <person name="Gueddou A."/>
            <person name="Zahara A.F."/>
            <person name="Worth M."/>
            <person name="Sevigny J.L."/>
            <person name="Tisa L."/>
        </authorList>
    </citation>
    <scope>NUCLEOTIDE SEQUENCE</scope>
    <source>
        <strain evidence="1">AS11</strain>
    </source>
</reference>
<dbReference type="Proteomes" id="UP001174050">
    <property type="component" value="Unassembled WGS sequence"/>
</dbReference>
<evidence type="ECO:0000313" key="2">
    <source>
        <dbReference type="Proteomes" id="UP001174050"/>
    </source>
</evidence>
<organism evidence="1 2">
    <name type="scientific">Streptomyces ficellus</name>
    <dbReference type="NCBI Taxonomy" id="1977088"/>
    <lineage>
        <taxon>Bacteria</taxon>
        <taxon>Bacillati</taxon>
        <taxon>Actinomycetota</taxon>
        <taxon>Actinomycetes</taxon>
        <taxon>Kitasatosporales</taxon>
        <taxon>Streptomycetaceae</taxon>
        <taxon>Streptomyces</taxon>
    </lineage>
</organism>
<proteinExistence type="predicted"/>
<gene>
    <name evidence="1" type="ORF">QWM81_12715</name>
</gene>
<accession>A0ABT7Z5Y7</accession>
<evidence type="ECO:0000313" key="1">
    <source>
        <dbReference type="EMBL" id="MDN3294900.1"/>
    </source>
</evidence>
<name>A0ABT7Z5Y7_9ACTN</name>
<sequence length="81" mass="9664">MARRRRRQNLIDDLLDRTDDASRDMTRVTRRTLTGRKKKRNKKASARKWAKRNNEAIEALAVQLDRYIKHDREMAQSRGKA</sequence>
<comment type="caution">
    <text evidence="1">The sequence shown here is derived from an EMBL/GenBank/DDBJ whole genome shotgun (WGS) entry which is preliminary data.</text>
</comment>
<protein>
    <submittedName>
        <fullName evidence="1">Uncharacterized protein</fullName>
    </submittedName>
</protein>